<protein>
    <submittedName>
        <fullName evidence="2">Uncharacterized protein</fullName>
    </submittedName>
</protein>
<dbReference type="AlphaFoldDB" id="M2RCB6"/>
<dbReference type="HOGENOM" id="CLU_1610546_0_0_1"/>
<feature type="region of interest" description="Disordered" evidence="1">
    <location>
        <begin position="62"/>
        <end position="129"/>
    </location>
</feature>
<reference evidence="2 3" key="1">
    <citation type="journal article" date="2012" name="Proc. Natl. Acad. Sci. U.S.A.">
        <title>Comparative genomics of Ceriporiopsis subvermispora and Phanerochaete chrysosporium provide insight into selective ligninolysis.</title>
        <authorList>
            <person name="Fernandez-Fueyo E."/>
            <person name="Ruiz-Duenas F.J."/>
            <person name="Ferreira P."/>
            <person name="Floudas D."/>
            <person name="Hibbett D.S."/>
            <person name="Canessa P."/>
            <person name="Larrondo L.F."/>
            <person name="James T.Y."/>
            <person name="Seelenfreund D."/>
            <person name="Lobos S."/>
            <person name="Polanco R."/>
            <person name="Tello M."/>
            <person name="Honda Y."/>
            <person name="Watanabe T."/>
            <person name="Watanabe T."/>
            <person name="Ryu J.S."/>
            <person name="Kubicek C.P."/>
            <person name="Schmoll M."/>
            <person name="Gaskell J."/>
            <person name="Hammel K.E."/>
            <person name="St John F.J."/>
            <person name="Vanden Wymelenberg A."/>
            <person name="Sabat G."/>
            <person name="Splinter BonDurant S."/>
            <person name="Syed K."/>
            <person name="Yadav J.S."/>
            <person name="Doddapaneni H."/>
            <person name="Subramanian V."/>
            <person name="Lavin J.L."/>
            <person name="Oguiza J.A."/>
            <person name="Perez G."/>
            <person name="Pisabarro A.G."/>
            <person name="Ramirez L."/>
            <person name="Santoyo F."/>
            <person name="Master E."/>
            <person name="Coutinho P.M."/>
            <person name="Henrissat B."/>
            <person name="Lombard V."/>
            <person name="Magnuson J.K."/>
            <person name="Kuees U."/>
            <person name="Hori C."/>
            <person name="Igarashi K."/>
            <person name="Samejima M."/>
            <person name="Held B.W."/>
            <person name="Barry K.W."/>
            <person name="LaButti K.M."/>
            <person name="Lapidus A."/>
            <person name="Lindquist E.A."/>
            <person name="Lucas S.M."/>
            <person name="Riley R."/>
            <person name="Salamov A.A."/>
            <person name="Hoffmeister D."/>
            <person name="Schwenk D."/>
            <person name="Hadar Y."/>
            <person name="Yarden O."/>
            <person name="de Vries R.P."/>
            <person name="Wiebenga A."/>
            <person name="Stenlid J."/>
            <person name="Eastwood D."/>
            <person name="Grigoriev I.V."/>
            <person name="Berka R.M."/>
            <person name="Blanchette R.A."/>
            <person name="Kersten P."/>
            <person name="Martinez A.T."/>
            <person name="Vicuna R."/>
            <person name="Cullen D."/>
        </authorList>
    </citation>
    <scope>NUCLEOTIDE SEQUENCE [LARGE SCALE GENOMIC DNA]</scope>
    <source>
        <strain evidence="2 3">B</strain>
    </source>
</reference>
<evidence type="ECO:0000313" key="3">
    <source>
        <dbReference type="Proteomes" id="UP000016930"/>
    </source>
</evidence>
<evidence type="ECO:0000313" key="2">
    <source>
        <dbReference type="EMBL" id="EMD42095.1"/>
    </source>
</evidence>
<name>M2RCB6_CERS8</name>
<dbReference type="Proteomes" id="UP000016930">
    <property type="component" value="Unassembled WGS sequence"/>
</dbReference>
<proteinExistence type="predicted"/>
<keyword evidence="3" id="KW-1185">Reference proteome</keyword>
<dbReference type="EMBL" id="KB445791">
    <property type="protein sequence ID" value="EMD42095.1"/>
    <property type="molecule type" value="Genomic_DNA"/>
</dbReference>
<organism evidence="2 3">
    <name type="scientific">Ceriporiopsis subvermispora (strain B)</name>
    <name type="common">White-rot fungus</name>
    <name type="synonym">Gelatoporia subvermispora</name>
    <dbReference type="NCBI Taxonomy" id="914234"/>
    <lineage>
        <taxon>Eukaryota</taxon>
        <taxon>Fungi</taxon>
        <taxon>Dikarya</taxon>
        <taxon>Basidiomycota</taxon>
        <taxon>Agaricomycotina</taxon>
        <taxon>Agaricomycetes</taxon>
        <taxon>Polyporales</taxon>
        <taxon>Gelatoporiaceae</taxon>
        <taxon>Gelatoporia</taxon>
    </lineage>
</organism>
<evidence type="ECO:0000256" key="1">
    <source>
        <dbReference type="SAM" id="MobiDB-lite"/>
    </source>
</evidence>
<gene>
    <name evidence="2" type="ORF">CERSUDRAFT_90693</name>
</gene>
<accession>M2RCB6</accession>
<sequence>MPPTWEIAQSKGTAEVSYNAPMRQRRYGAAVFHVSHSSSNCELATAVGGMKKVFLTKFHSIVDPKPTSRNSRNTDTDADTDDMGRTDGPTGGGGNGGSTTNGGDQSGTATTTKNGGAQRSKGGSLVTSAQVHPSWEYQWSRLVSQSTEYPEFPAPPILAVVLGMP</sequence>
<feature type="compositionally biased region" description="Gly residues" evidence="1">
    <location>
        <begin position="89"/>
        <end position="100"/>
    </location>
</feature>